<name>M0C425_9EURY</name>
<keyword evidence="3" id="KW-1185">Reference proteome</keyword>
<dbReference type="Proteomes" id="UP000011657">
    <property type="component" value="Unassembled WGS sequence"/>
</dbReference>
<protein>
    <submittedName>
        <fullName evidence="2">Uncharacterized protein</fullName>
    </submittedName>
</protein>
<evidence type="ECO:0000256" key="1">
    <source>
        <dbReference type="SAM" id="MobiDB-lite"/>
    </source>
</evidence>
<evidence type="ECO:0000313" key="2">
    <source>
        <dbReference type="EMBL" id="ELZ18016.1"/>
    </source>
</evidence>
<gene>
    <name evidence="2" type="ORF">C477_12447</name>
</gene>
<dbReference type="RefSeq" id="WP_008894781.1">
    <property type="nucleotide sequence ID" value="NZ_AOIS01000037.1"/>
</dbReference>
<dbReference type="AlphaFoldDB" id="M0C425"/>
<dbReference type="Pfam" id="PF24430">
    <property type="entry name" value="DUF7553"/>
    <property type="match status" value="1"/>
</dbReference>
<dbReference type="InterPro" id="IPR055975">
    <property type="entry name" value="DUF7553"/>
</dbReference>
<comment type="caution">
    <text evidence="2">The sequence shown here is derived from an EMBL/GenBank/DDBJ whole genome shotgun (WGS) entry which is preliminary data.</text>
</comment>
<dbReference type="PATRIC" id="fig|1227488.3.peg.2478"/>
<dbReference type="OrthoDB" id="206274at2157"/>
<reference evidence="2 3" key="1">
    <citation type="journal article" date="2014" name="PLoS Genet.">
        <title>Phylogenetically driven sequencing of extremely halophilic archaea reveals strategies for static and dynamic osmo-response.</title>
        <authorList>
            <person name="Becker E.A."/>
            <person name="Seitzer P.M."/>
            <person name="Tritt A."/>
            <person name="Larsen D."/>
            <person name="Krusor M."/>
            <person name="Yao A.I."/>
            <person name="Wu D."/>
            <person name="Madern D."/>
            <person name="Eisen J.A."/>
            <person name="Darling A.E."/>
            <person name="Facciotti M.T."/>
        </authorList>
    </citation>
    <scope>NUCLEOTIDE SEQUENCE [LARGE SCALE GENOMIC DNA]</scope>
    <source>
        <strain evidence="2 3">JCM 13891</strain>
    </source>
</reference>
<evidence type="ECO:0000313" key="3">
    <source>
        <dbReference type="Proteomes" id="UP000011657"/>
    </source>
</evidence>
<dbReference type="eggNOG" id="arCOG06275">
    <property type="taxonomic scope" value="Archaea"/>
</dbReference>
<proteinExistence type="predicted"/>
<dbReference type="EMBL" id="AOIS01000037">
    <property type="protein sequence ID" value="ELZ18016.1"/>
    <property type="molecule type" value="Genomic_DNA"/>
</dbReference>
<feature type="region of interest" description="Disordered" evidence="1">
    <location>
        <begin position="61"/>
        <end position="91"/>
    </location>
</feature>
<feature type="compositionally biased region" description="Basic and acidic residues" evidence="1">
    <location>
        <begin position="82"/>
        <end position="91"/>
    </location>
</feature>
<organism evidence="2 3">
    <name type="scientific">Haloterrigena salina JCM 13891</name>
    <dbReference type="NCBI Taxonomy" id="1227488"/>
    <lineage>
        <taxon>Archaea</taxon>
        <taxon>Methanobacteriati</taxon>
        <taxon>Methanobacteriota</taxon>
        <taxon>Stenosarchaea group</taxon>
        <taxon>Halobacteria</taxon>
        <taxon>Halobacteriales</taxon>
        <taxon>Natrialbaceae</taxon>
        <taxon>Haloterrigena</taxon>
    </lineage>
</organism>
<accession>M0C425</accession>
<sequence length="91" mass="10075">MNKHFDDSRYYLARAAEHAKLGLTETITPYATRLRAAVGRDEPEPDPSRLEAVRDELLALERRAEGQARDAVGSARGTLSRPEADEPADGR</sequence>